<dbReference type="Pfam" id="PF00512">
    <property type="entry name" value="HisKA"/>
    <property type="match status" value="1"/>
</dbReference>
<evidence type="ECO:0000256" key="11">
    <source>
        <dbReference type="ARBA" id="ARBA00022777"/>
    </source>
</evidence>
<dbReference type="PROSITE" id="PS50113">
    <property type="entry name" value="PAC"/>
    <property type="match status" value="2"/>
</dbReference>
<dbReference type="GO" id="GO:0000155">
    <property type="term" value="F:phosphorelay sensor kinase activity"/>
    <property type="evidence" value="ECO:0007669"/>
    <property type="project" value="InterPro"/>
</dbReference>
<evidence type="ECO:0000313" key="17">
    <source>
        <dbReference type="EMBL" id="MBE9660931.1"/>
    </source>
</evidence>
<dbReference type="InterPro" id="IPR004358">
    <property type="entry name" value="Sig_transdc_His_kin-like_C"/>
</dbReference>
<dbReference type="PANTHER" id="PTHR43304">
    <property type="entry name" value="PHYTOCHROME-LIKE PROTEIN CPH1"/>
    <property type="match status" value="1"/>
</dbReference>
<dbReference type="InterPro" id="IPR003594">
    <property type="entry name" value="HATPase_dom"/>
</dbReference>
<evidence type="ECO:0000256" key="3">
    <source>
        <dbReference type="ARBA" id="ARBA00012438"/>
    </source>
</evidence>
<dbReference type="GO" id="GO:0000166">
    <property type="term" value="F:nucleotide binding"/>
    <property type="evidence" value="ECO:0007669"/>
    <property type="project" value="UniProtKB-KW"/>
</dbReference>
<dbReference type="InterPro" id="IPR013656">
    <property type="entry name" value="PAS_4"/>
</dbReference>
<protein>
    <recommendedName>
        <fullName evidence="3">histidine kinase</fullName>
        <ecNumber evidence="3">2.7.13.3</ecNumber>
    </recommendedName>
</protein>
<keyword evidence="5" id="KW-0997">Cell inner membrane</keyword>
<dbReference type="RefSeq" id="WP_194110117.1">
    <property type="nucleotide sequence ID" value="NZ_JADFFL010000001.1"/>
</dbReference>
<dbReference type="SMART" id="SM00065">
    <property type="entry name" value="GAF"/>
    <property type="match status" value="1"/>
</dbReference>
<evidence type="ECO:0000256" key="1">
    <source>
        <dbReference type="ARBA" id="ARBA00000085"/>
    </source>
</evidence>
<name>A0A929L099_9SPHI</name>
<comment type="catalytic activity">
    <reaction evidence="1">
        <text>ATP + protein L-histidine = ADP + protein N-phospho-L-histidine.</text>
        <dbReference type="EC" id="2.7.13.3"/>
    </reaction>
</comment>
<dbReference type="Gene3D" id="3.30.450.20">
    <property type="entry name" value="PAS domain"/>
    <property type="match status" value="4"/>
</dbReference>
<evidence type="ECO:0000259" key="16">
    <source>
        <dbReference type="PROSITE" id="PS50113"/>
    </source>
</evidence>
<dbReference type="Gene3D" id="3.30.565.10">
    <property type="entry name" value="Histidine kinase-like ATPase, C-terminal domain"/>
    <property type="match status" value="1"/>
</dbReference>
<dbReference type="Pfam" id="PF08448">
    <property type="entry name" value="PAS_4"/>
    <property type="match status" value="2"/>
</dbReference>
<dbReference type="PROSITE" id="PS50109">
    <property type="entry name" value="HIS_KIN"/>
    <property type="match status" value="1"/>
</dbReference>
<dbReference type="SUPFAM" id="SSF55874">
    <property type="entry name" value="ATPase domain of HSP90 chaperone/DNA topoisomerase II/histidine kinase"/>
    <property type="match status" value="1"/>
</dbReference>
<accession>A0A929L099</accession>
<evidence type="ECO:0000256" key="9">
    <source>
        <dbReference type="ARBA" id="ARBA00022737"/>
    </source>
</evidence>
<keyword evidence="11" id="KW-0418">Kinase</keyword>
<dbReference type="SMART" id="SM00091">
    <property type="entry name" value="PAS"/>
    <property type="match status" value="4"/>
</dbReference>
<feature type="coiled-coil region" evidence="14">
    <location>
        <begin position="319"/>
        <end position="346"/>
    </location>
</feature>
<feature type="domain" description="PAC" evidence="16">
    <location>
        <begin position="725"/>
        <end position="777"/>
    </location>
</feature>
<evidence type="ECO:0000256" key="2">
    <source>
        <dbReference type="ARBA" id="ARBA00004429"/>
    </source>
</evidence>
<comment type="subcellular location">
    <subcellularLocation>
        <location evidence="2">Cell inner membrane</location>
        <topology evidence="2">Multi-pass membrane protein</topology>
    </subcellularLocation>
</comment>
<keyword evidence="7" id="KW-0808">Transferase</keyword>
<dbReference type="Gene3D" id="1.10.287.130">
    <property type="match status" value="1"/>
</dbReference>
<evidence type="ECO:0000259" key="15">
    <source>
        <dbReference type="PROSITE" id="PS50109"/>
    </source>
</evidence>
<dbReference type="SMART" id="SM00388">
    <property type="entry name" value="HisKA"/>
    <property type="match status" value="1"/>
</dbReference>
<evidence type="ECO:0000313" key="18">
    <source>
        <dbReference type="Proteomes" id="UP000622475"/>
    </source>
</evidence>
<dbReference type="SMART" id="SM00086">
    <property type="entry name" value="PAC"/>
    <property type="match status" value="3"/>
</dbReference>
<comment type="caution">
    <text evidence="17">The sequence shown here is derived from an EMBL/GenBank/DDBJ whole genome shotgun (WGS) entry which is preliminary data.</text>
</comment>
<dbReference type="EMBL" id="JADFFL010000001">
    <property type="protein sequence ID" value="MBE9660931.1"/>
    <property type="molecule type" value="Genomic_DNA"/>
</dbReference>
<dbReference type="InterPro" id="IPR000700">
    <property type="entry name" value="PAS-assoc_C"/>
</dbReference>
<proteinExistence type="predicted"/>
<dbReference type="InterPro" id="IPR003018">
    <property type="entry name" value="GAF"/>
</dbReference>
<keyword evidence="8" id="KW-0812">Transmembrane</keyword>
<dbReference type="Gene3D" id="3.30.450.40">
    <property type="match status" value="1"/>
</dbReference>
<sequence length="993" mass="110613">MSIEPKNFDDLSTRPAGISLHPNEGERLAAVRSYRILDTAEEQDLDEITALASAICGTPVSLVTFLDGKRQWFKSHHGTDVTETPQEFAFCAHAVASSAPITIISDLTKDDRFTENPLVHSDPHVVFYAGVPLVDRQGYGLGTLCVVDMQPRELNELQISTLKVLAKQVVDKLEARRKVFELEASNQKLYESENRFRGLVSQAPVAIAIYAGSDKVIEDVNQEMLDILGRGSEIIGMPLLKARPELEGHPYMDVINSVFAEGETHRGEGVKVPVLSNGQLREGYFDVTYKPILNDEGTVISVMVVAIEVTEKVLLSQREAELGEELMAANEELMAANEELIASQENLIAINHYLTESEGRFRDLIVQAPIAIAIYSKDDLIIEQANDTMLAIWGRDSSVIGKPLLQARPEIVGHPFVGYLSGILATGEEKSGQSIKAVLPRGDRFEERYFDATYKPIKDRKGAVTGVIVVAIDVTERYHTDQREAEFKEELAAMNEELTDANRELTLYQDNLLKVNDVLSESESRFKHLIMQAPVAIATLRGRELVVTKANDMILEIWGKDNSVVGKPLHIALPELQGQPFLQILDDVFTSGEAFVGSEAQVSLYHEGSLKDMFVNFVYKPITINGETTDIMVVAVDVTEQVNARKDVEEANIRFNIALDASGLGSTEVELSTGVMTSTKQFKKNYGRAEDEVFNYPDLFDSMLPEYRDEVKRRVADAIADNSVYQAEYEVVWPDGSIHWISAHGRPRYDANGKAIRMVGMTADITEQKLQERRKDDFLSIASHELKTPTTSLKAALQLLNLIKDKPTSPMHVRLIEQSNRSMDRMTTLIDDLLNVNSMKEGQLKLDKSLFTVSHMLNACCSHVRLAGKHELIFEGDADLQVIADEHRIDQVVINLVNNAVKYAPDSQDIYLIAERFGDVAKVSVRDTGLGIPKDKLPFLFDRYYRADHTGYTYSGLGLGLYICSEIIKRHGGEIGVDSEVGKGSTFWFTLPL</sequence>
<dbReference type="Pfam" id="PF01590">
    <property type="entry name" value="GAF"/>
    <property type="match status" value="1"/>
</dbReference>
<dbReference type="CDD" id="cd00130">
    <property type="entry name" value="PAS"/>
    <property type="match status" value="1"/>
</dbReference>
<dbReference type="Pfam" id="PF08447">
    <property type="entry name" value="PAS_3"/>
    <property type="match status" value="1"/>
</dbReference>
<dbReference type="SMART" id="SM00387">
    <property type="entry name" value="HATPase_c"/>
    <property type="match status" value="1"/>
</dbReference>
<gene>
    <name evidence="17" type="ORF">IRJ16_03470</name>
</gene>
<feature type="domain" description="PAC" evidence="16">
    <location>
        <begin position="433"/>
        <end position="486"/>
    </location>
</feature>
<dbReference type="CDD" id="cd00082">
    <property type="entry name" value="HisKA"/>
    <property type="match status" value="1"/>
</dbReference>
<dbReference type="PRINTS" id="PR00344">
    <property type="entry name" value="BCTRLSENSOR"/>
</dbReference>
<dbReference type="Proteomes" id="UP000622475">
    <property type="component" value="Unassembled WGS sequence"/>
</dbReference>
<dbReference type="InterPro" id="IPR001610">
    <property type="entry name" value="PAC"/>
</dbReference>
<keyword evidence="4" id="KW-1003">Cell membrane</keyword>
<dbReference type="SUPFAM" id="SSF47384">
    <property type="entry name" value="Homodimeric domain of signal transducing histidine kinase"/>
    <property type="match status" value="1"/>
</dbReference>
<dbReference type="InterPro" id="IPR036097">
    <property type="entry name" value="HisK_dim/P_sf"/>
</dbReference>
<feature type="domain" description="Histidine kinase" evidence="15">
    <location>
        <begin position="781"/>
        <end position="993"/>
    </location>
</feature>
<keyword evidence="10" id="KW-0547">Nucleotide-binding</keyword>
<dbReference type="FunFam" id="2.10.70.100:FF:000001">
    <property type="entry name" value="Sensory transduction histidine kinase"/>
    <property type="match status" value="1"/>
</dbReference>
<dbReference type="AlphaFoldDB" id="A0A929L099"/>
<dbReference type="InterPro" id="IPR000014">
    <property type="entry name" value="PAS"/>
</dbReference>
<keyword evidence="13" id="KW-0472">Membrane</keyword>
<evidence type="ECO:0000256" key="7">
    <source>
        <dbReference type="ARBA" id="ARBA00022679"/>
    </source>
</evidence>
<dbReference type="InterPro" id="IPR052162">
    <property type="entry name" value="Sensor_kinase/Photoreceptor"/>
</dbReference>
<keyword evidence="12" id="KW-1133">Transmembrane helix</keyword>
<dbReference type="InterPro" id="IPR013655">
    <property type="entry name" value="PAS_fold_3"/>
</dbReference>
<dbReference type="InterPro" id="IPR035965">
    <property type="entry name" value="PAS-like_dom_sf"/>
</dbReference>
<dbReference type="InterPro" id="IPR036890">
    <property type="entry name" value="HATPase_C_sf"/>
</dbReference>
<evidence type="ECO:0000256" key="4">
    <source>
        <dbReference type="ARBA" id="ARBA00022475"/>
    </source>
</evidence>
<dbReference type="SUPFAM" id="SSF55785">
    <property type="entry name" value="PYP-like sensor domain (PAS domain)"/>
    <property type="match status" value="4"/>
</dbReference>
<dbReference type="EC" id="2.7.13.3" evidence="3"/>
<dbReference type="FunFam" id="3.30.565.10:FF:000006">
    <property type="entry name" value="Sensor histidine kinase WalK"/>
    <property type="match status" value="1"/>
</dbReference>
<dbReference type="InterPro" id="IPR029016">
    <property type="entry name" value="GAF-like_dom_sf"/>
</dbReference>
<evidence type="ECO:0000256" key="12">
    <source>
        <dbReference type="ARBA" id="ARBA00022989"/>
    </source>
</evidence>
<keyword evidence="6" id="KW-0597">Phosphoprotein</keyword>
<evidence type="ECO:0000256" key="6">
    <source>
        <dbReference type="ARBA" id="ARBA00022553"/>
    </source>
</evidence>
<evidence type="ECO:0000256" key="8">
    <source>
        <dbReference type="ARBA" id="ARBA00022692"/>
    </source>
</evidence>
<organism evidence="17 18">
    <name type="scientific">Mucilaginibacter myungsuensis</name>
    <dbReference type="NCBI Taxonomy" id="649104"/>
    <lineage>
        <taxon>Bacteria</taxon>
        <taxon>Pseudomonadati</taxon>
        <taxon>Bacteroidota</taxon>
        <taxon>Sphingobacteriia</taxon>
        <taxon>Sphingobacteriales</taxon>
        <taxon>Sphingobacteriaceae</taxon>
        <taxon>Mucilaginibacter</taxon>
    </lineage>
</organism>
<keyword evidence="9" id="KW-0677">Repeat</keyword>
<dbReference type="InterPro" id="IPR005467">
    <property type="entry name" value="His_kinase_dom"/>
</dbReference>
<feature type="coiled-coil region" evidence="14">
    <location>
        <begin position="484"/>
        <end position="511"/>
    </location>
</feature>
<keyword evidence="18" id="KW-1185">Reference proteome</keyword>
<evidence type="ECO:0000256" key="5">
    <source>
        <dbReference type="ARBA" id="ARBA00022519"/>
    </source>
</evidence>
<dbReference type="Pfam" id="PF02518">
    <property type="entry name" value="HATPase_c"/>
    <property type="match status" value="1"/>
</dbReference>
<keyword evidence="14" id="KW-0175">Coiled coil</keyword>
<dbReference type="NCBIfam" id="TIGR00229">
    <property type="entry name" value="sensory_box"/>
    <property type="match status" value="3"/>
</dbReference>
<dbReference type="PANTHER" id="PTHR43304:SF1">
    <property type="entry name" value="PAC DOMAIN-CONTAINING PROTEIN"/>
    <property type="match status" value="1"/>
</dbReference>
<dbReference type="SUPFAM" id="SSF55781">
    <property type="entry name" value="GAF domain-like"/>
    <property type="match status" value="1"/>
</dbReference>
<evidence type="ECO:0000256" key="13">
    <source>
        <dbReference type="ARBA" id="ARBA00023136"/>
    </source>
</evidence>
<reference evidence="17" key="1">
    <citation type="submission" date="2020-10" db="EMBL/GenBank/DDBJ databases">
        <title>Mucilaginibacter mali sp. nov., isolated from rhizosphere soil of apple orchard.</title>
        <authorList>
            <person name="Lee J.-S."/>
            <person name="Kim H.S."/>
            <person name="Kim J.-S."/>
        </authorList>
    </citation>
    <scope>NUCLEOTIDE SEQUENCE</scope>
    <source>
        <strain evidence="17">KCTC 22746</strain>
    </source>
</reference>
<dbReference type="GO" id="GO:0005886">
    <property type="term" value="C:plasma membrane"/>
    <property type="evidence" value="ECO:0007669"/>
    <property type="project" value="UniProtKB-SubCell"/>
</dbReference>
<dbReference type="InterPro" id="IPR003661">
    <property type="entry name" value="HisK_dim/P_dom"/>
</dbReference>
<evidence type="ECO:0000256" key="10">
    <source>
        <dbReference type="ARBA" id="ARBA00022741"/>
    </source>
</evidence>
<evidence type="ECO:0000256" key="14">
    <source>
        <dbReference type="SAM" id="Coils"/>
    </source>
</evidence>